<evidence type="ECO:0000313" key="5">
    <source>
        <dbReference type="Proteomes" id="UP000694888"/>
    </source>
</evidence>
<sequence length="913" mass="102096">MEHSVFIVFVFYLGVVESFFQDGIVHPLDPFHFENESMTLSCTVKSGVSSDLFFEIKTQEGQRYVSNLTIVSPKTAELTVPELQVESEGTYICWQRLPRPEHTRLINFQLLRMEYEPRPVQNISCRVYNWERMSCTWDLGISYKHPEFVNVTLIWQIDANIFSRRLGSQHSSDGGYHCPKWLSKTSCMWPEEDYQHGHLYHIIVSLEYIVNNKSMKKVESEITTFQTKLLVVPDPVIDLQASTVNSTCINISWDHSKFKEREMELMFQVEYMSQWETGWSQVAPELMLHKLLCGLTPHAKYNFSVYALSRPYGSLSAEEFGLKSGANYVVGQAAEGVPTAVPQLCSSCFHIDDCKDKELCNVTIYWKDLPAQQKLGQIIFYNLTATTTTGWFLSVPRREAPHSILTSASLRIGPGNSEENLTITLTLGTKQGFSSDSASVLIPAARTRPRQPANFQVETDQSETKIFHLSWGAAVDEDITVVLLWCVGTKFNVGCLSDIHWEHVPGIETRHTFNLTGLAAPKANIRLGIAAEDKANRSSGIYWKAYPYLQKSHSLRVIDREFIPTEWIAVGIVALGVVLLICGVRLYRCIQIRREKFGNVDDIFGPLMSAGHPNEEDPACEPSDQSASSVKPRLCPLNKLPRASNEIALLKPVEVVNGNSQDFPIHEELSTMIQGKFKLTPESAIFENTSLESVQQNESKTEKNFPPVLNSHDTDLKSANYSSRSKGNLSIHKNPDQKNVHSHGSSSSSNLKRSASDVDGSGWNVGSLASYVACAGLNTDTSAATENEYVCYSYMPQNGQSSHSKHSSLTNIHNETTQETVAQPVEQCPTDTRRSGKTEMSPEQPVPYEGYVDSFFEPRDESAIAGSALDGAALDESPEETPQLHSEDREDTVSTQNQALSHTPPSHDDYVTC</sequence>
<evidence type="ECO:0000256" key="2">
    <source>
        <dbReference type="SAM" id="Phobius"/>
    </source>
</evidence>
<dbReference type="RefSeq" id="XP_012942789.1">
    <property type="nucleotide sequence ID" value="XM_013087335.2"/>
</dbReference>
<dbReference type="CDD" id="cd00063">
    <property type="entry name" value="FN3"/>
    <property type="match status" value="1"/>
</dbReference>
<dbReference type="GeneID" id="101858888"/>
<accession>A0ABM1A8D5</accession>
<feature type="compositionally biased region" description="Polar residues" evidence="1">
    <location>
        <begin position="893"/>
        <end position="904"/>
    </location>
</feature>
<feature type="region of interest" description="Disordered" evidence="1">
    <location>
        <begin position="815"/>
        <end position="913"/>
    </location>
</feature>
<evidence type="ECO:0000313" key="6">
    <source>
        <dbReference type="RefSeq" id="XP_012942789.1"/>
    </source>
</evidence>
<dbReference type="SMART" id="SM00060">
    <property type="entry name" value="FN3"/>
    <property type="match status" value="2"/>
</dbReference>
<dbReference type="Gene3D" id="2.60.40.10">
    <property type="entry name" value="Immunoglobulins"/>
    <property type="match status" value="2"/>
</dbReference>
<keyword evidence="2" id="KW-0472">Membrane</keyword>
<feature type="domain" description="Fibronectin type-III" evidence="4">
    <location>
        <begin position="235"/>
        <end position="327"/>
    </location>
</feature>
<gene>
    <name evidence="6" type="primary">LOC101858888</name>
</gene>
<proteinExistence type="predicted"/>
<dbReference type="Proteomes" id="UP000694888">
    <property type="component" value="Unplaced"/>
</dbReference>
<dbReference type="SUPFAM" id="SSF48726">
    <property type="entry name" value="Immunoglobulin"/>
    <property type="match status" value="1"/>
</dbReference>
<keyword evidence="2" id="KW-0812">Transmembrane</keyword>
<name>A0ABM1A8D5_APLCA</name>
<evidence type="ECO:0000259" key="4">
    <source>
        <dbReference type="PROSITE" id="PS50853"/>
    </source>
</evidence>
<keyword evidence="5" id="KW-1185">Reference proteome</keyword>
<keyword evidence="3" id="KW-0732">Signal</keyword>
<dbReference type="InterPro" id="IPR013783">
    <property type="entry name" value="Ig-like_fold"/>
</dbReference>
<dbReference type="InterPro" id="IPR036116">
    <property type="entry name" value="FN3_sf"/>
</dbReference>
<reference evidence="6" key="1">
    <citation type="submission" date="2025-08" db="UniProtKB">
        <authorList>
            <consortium name="RefSeq"/>
        </authorList>
    </citation>
    <scope>IDENTIFICATION</scope>
</reference>
<dbReference type="SUPFAM" id="SSF49265">
    <property type="entry name" value="Fibronectin type III"/>
    <property type="match status" value="2"/>
</dbReference>
<keyword evidence="2" id="KW-1133">Transmembrane helix</keyword>
<feature type="chain" id="PRO_5046962677" evidence="3">
    <location>
        <begin position="19"/>
        <end position="913"/>
    </location>
</feature>
<feature type="transmembrane region" description="Helical" evidence="2">
    <location>
        <begin position="567"/>
        <end position="587"/>
    </location>
</feature>
<dbReference type="InterPro" id="IPR036179">
    <property type="entry name" value="Ig-like_dom_sf"/>
</dbReference>
<dbReference type="PROSITE" id="PS50853">
    <property type="entry name" value="FN3"/>
    <property type="match status" value="1"/>
</dbReference>
<feature type="signal peptide" evidence="3">
    <location>
        <begin position="1"/>
        <end position="18"/>
    </location>
</feature>
<organism evidence="5 6">
    <name type="scientific">Aplysia californica</name>
    <name type="common">California sea hare</name>
    <dbReference type="NCBI Taxonomy" id="6500"/>
    <lineage>
        <taxon>Eukaryota</taxon>
        <taxon>Metazoa</taxon>
        <taxon>Spiralia</taxon>
        <taxon>Lophotrochozoa</taxon>
        <taxon>Mollusca</taxon>
        <taxon>Gastropoda</taxon>
        <taxon>Heterobranchia</taxon>
        <taxon>Euthyneura</taxon>
        <taxon>Tectipleura</taxon>
        <taxon>Aplysiida</taxon>
        <taxon>Aplysioidea</taxon>
        <taxon>Aplysiidae</taxon>
        <taxon>Aplysia</taxon>
    </lineage>
</organism>
<feature type="region of interest" description="Disordered" evidence="1">
    <location>
        <begin position="692"/>
        <end position="759"/>
    </location>
</feature>
<evidence type="ECO:0000256" key="1">
    <source>
        <dbReference type="SAM" id="MobiDB-lite"/>
    </source>
</evidence>
<feature type="compositionally biased region" description="Low complexity" evidence="1">
    <location>
        <begin position="742"/>
        <end position="753"/>
    </location>
</feature>
<dbReference type="InterPro" id="IPR003961">
    <property type="entry name" value="FN3_dom"/>
</dbReference>
<feature type="compositionally biased region" description="Polar residues" evidence="1">
    <location>
        <begin position="717"/>
        <end position="728"/>
    </location>
</feature>
<evidence type="ECO:0000256" key="3">
    <source>
        <dbReference type="SAM" id="SignalP"/>
    </source>
</evidence>
<protein>
    <submittedName>
        <fullName evidence="6">Uncharacterized protein LOC101858888</fullName>
    </submittedName>
</protein>